<dbReference type="OrthoDB" id="9798288at2"/>
<feature type="domain" description="DUF985" evidence="1">
    <location>
        <begin position="6"/>
        <end position="126"/>
    </location>
</feature>
<dbReference type="Pfam" id="PF06172">
    <property type="entry name" value="Cupin_5"/>
    <property type="match status" value="1"/>
</dbReference>
<dbReference type="PANTHER" id="PTHR33387:SF3">
    <property type="entry name" value="DUF985 DOMAIN-CONTAINING PROTEIN"/>
    <property type="match status" value="1"/>
</dbReference>
<dbReference type="Proteomes" id="UP000199515">
    <property type="component" value="Unassembled WGS sequence"/>
</dbReference>
<dbReference type="Gene3D" id="2.60.120.10">
    <property type="entry name" value="Jelly Rolls"/>
    <property type="match status" value="1"/>
</dbReference>
<accession>A0A1H2SUT3</accession>
<dbReference type="SUPFAM" id="SSF51182">
    <property type="entry name" value="RmlC-like cupins"/>
    <property type="match status" value="1"/>
</dbReference>
<dbReference type="CDD" id="cd06121">
    <property type="entry name" value="cupin_YML079wp"/>
    <property type="match status" value="1"/>
</dbReference>
<evidence type="ECO:0000313" key="2">
    <source>
        <dbReference type="EMBL" id="SDW34794.1"/>
    </source>
</evidence>
<name>A0A1H2SUT3_9PSEU</name>
<gene>
    <name evidence="2" type="ORF">SAMN05421504_101334</name>
</gene>
<organism evidence="2 3">
    <name type="scientific">Amycolatopsis xylanica</name>
    <dbReference type="NCBI Taxonomy" id="589385"/>
    <lineage>
        <taxon>Bacteria</taxon>
        <taxon>Bacillati</taxon>
        <taxon>Actinomycetota</taxon>
        <taxon>Actinomycetes</taxon>
        <taxon>Pseudonocardiales</taxon>
        <taxon>Pseudonocardiaceae</taxon>
        <taxon>Amycolatopsis</taxon>
    </lineage>
</organism>
<dbReference type="InterPro" id="IPR014710">
    <property type="entry name" value="RmlC-like_jellyroll"/>
</dbReference>
<dbReference type="PANTHER" id="PTHR33387">
    <property type="entry name" value="RMLC-LIKE JELLY ROLL FOLD PROTEIN"/>
    <property type="match status" value="1"/>
</dbReference>
<reference evidence="2 3" key="1">
    <citation type="submission" date="2016-10" db="EMBL/GenBank/DDBJ databases">
        <authorList>
            <person name="de Groot N.N."/>
        </authorList>
    </citation>
    <scope>NUCLEOTIDE SEQUENCE [LARGE SCALE GENOMIC DNA]</scope>
    <source>
        <strain evidence="2 3">CPCC 202699</strain>
    </source>
</reference>
<dbReference type="InterPro" id="IPR039935">
    <property type="entry name" value="YML079W-like"/>
</dbReference>
<evidence type="ECO:0000259" key="1">
    <source>
        <dbReference type="Pfam" id="PF06172"/>
    </source>
</evidence>
<dbReference type="AlphaFoldDB" id="A0A1H2SUT3"/>
<dbReference type="InterPro" id="IPR011051">
    <property type="entry name" value="RmlC_Cupin_sf"/>
</dbReference>
<keyword evidence="3" id="KW-1185">Reference proteome</keyword>
<dbReference type="STRING" id="589385.SAMN05421504_101334"/>
<sequence length="129" mass="13686">MPTPSEIIEHLGLVPLPVEGGLFTQSHRSSEASAIYYLLEPPSVSARHRLDRLEIWLFHGGSPVAMTLESPDGSISHVVLGLDVAAGQRPQVVVPAGVWQSASSLGTWSLVGTVVVPPYTDDSVEFSGS</sequence>
<dbReference type="RefSeq" id="WP_091285643.1">
    <property type="nucleotide sequence ID" value="NZ_FNON01000001.1"/>
</dbReference>
<proteinExistence type="predicted"/>
<protein>
    <recommendedName>
        <fullName evidence="1">DUF985 domain-containing protein</fullName>
    </recommendedName>
</protein>
<evidence type="ECO:0000313" key="3">
    <source>
        <dbReference type="Proteomes" id="UP000199515"/>
    </source>
</evidence>
<dbReference type="EMBL" id="FNON01000001">
    <property type="protein sequence ID" value="SDW34794.1"/>
    <property type="molecule type" value="Genomic_DNA"/>
</dbReference>
<dbReference type="InterPro" id="IPR009327">
    <property type="entry name" value="Cupin_DUF985"/>
</dbReference>